<evidence type="ECO:0000313" key="13">
    <source>
        <dbReference type="EMBL" id="AGS72748.1"/>
    </source>
</evidence>
<feature type="binding site" evidence="10">
    <location>
        <position position="183"/>
    </location>
    <ligand>
        <name>thiamine diphosphate</name>
        <dbReference type="ChEBI" id="CHEBI:58937"/>
    </ligand>
</feature>
<dbReference type="InterPro" id="IPR033248">
    <property type="entry name" value="Transketolase_C"/>
</dbReference>
<dbReference type="EMBL" id="CP006259">
    <property type="protein sequence ID" value="AGS72748.1"/>
    <property type="molecule type" value="Genomic_DNA"/>
</dbReference>
<dbReference type="RefSeq" id="WP_020943158.1">
    <property type="nucleotide sequence ID" value="NC_021985.1"/>
</dbReference>
<dbReference type="CDD" id="cd07033">
    <property type="entry name" value="TPP_PYR_DXS_TK_like"/>
    <property type="match status" value="1"/>
</dbReference>
<dbReference type="SUPFAM" id="SSF52922">
    <property type="entry name" value="TK C-terminal domain-like"/>
    <property type="match status" value="1"/>
</dbReference>
<dbReference type="GO" id="GO:0016114">
    <property type="term" value="P:terpenoid biosynthetic process"/>
    <property type="evidence" value="ECO:0007669"/>
    <property type="project" value="UniProtKB-UniRule"/>
</dbReference>
<feature type="binding site" evidence="10">
    <location>
        <position position="183"/>
    </location>
    <ligand>
        <name>Mg(2+)</name>
        <dbReference type="ChEBI" id="CHEBI:18420"/>
    </ligand>
</feature>
<dbReference type="GO" id="GO:0008661">
    <property type="term" value="F:1-deoxy-D-xylulose-5-phosphate synthase activity"/>
    <property type="evidence" value="ECO:0007669"/>
    <property type="project" value="UniProtKB-UniRule"/>
</dbReference>
<evidence type="ECO:0000313" key="14">
    <source>
        <dbReference type="Proteomes" id="UP000015423"/>
    </source>
</evidence>
<dbReference type="eggNOG" id="COG1154">
    <property type="taxonomic scope" value="Bacteria"/>
</dbReference>
<dbReference type="InterPro" id="IPR009014">
    <property type="entry name" value="Transketo_C/PFOR_II"/>
</dbReference>
<dbReference type="Pfam" id="PF02780">
    <property type="entry name" value="Transketolase_C"/>
    <property type="match status" value="1"/>
</dbReference>
<feature type="region of interest" description="Disordered" evidence="11">
    <location>
        <begin position="252"/>
        <end position="285"/>
    </location>
</feature>
<evidence type="ECO:0000256" key="6">
    <source>
        <dbReference type="ARBA" id="ARBA00022842"/>
    </source>
</evidence>
<dbReference type="InterPro" id="IPR049557">
    <property type="entry name" value="Transketolase_CS"/>
</dbReference>
<dbReference type="GO" id="GO:0005829">
    <property type="term" value="C:cytosol"/>
    <property type="evidence" value="ECO:0007669"/>
    <property type="project" value="TreeGrafter"/>
</dbReference>
<dbReference type="Proteomes" id="UP000015423">
    <property type="component" value="Chromosome"/>
</dbReference>
<organism evidence="13 14">
    <name type="scientific">Streptomyces collinus (strain DSM 40733 / Tue 365)</name>
    <dbReference type="NCBI Taxonomy" id="1214242"/>
    <lineage>
        <taxon>Bacteria</taxon>
        <taxon>Bacillati</taxon>
        <taxon>Actinomycetota</taxon>
        <taxon>Actinomycetes</taxon>
        <taxon>Kitasatosporales</taxon>
        <taxon>Streptomycetaceae</taxon>
        <taxon>Streptomyces</taxon>
    </lineage>
</organism>
<feature type="binding site" evidence="10">
    <location>
        <begin position="154"/>
        <end position="155"/>
    </location>
    <ligand>
        <name>thiamine diphosphate</name>
        <dbReference type="ChEBI" id="CHEBI:58937"/>
    </ligand>
</feature>
<keyword evidence="5 10" id="KW-0479">Metal-binding</keyword>
<evidence type="ECO:0000256" key="8">
    <source>
        <dbReference type="ARBA" id="ARBA00023052"/>
    </source>
</evidence>
<dbReference type="KEGG" id="sci:B446_29710"/>
<dbReference type="GO" id="GO:0030976">
    <property type="term" value="F:thiamine pyrophosphate binding"/>
    <property type="evidence" value="ECO:0007669"/>
    <property type="project" value="UniProtKB-UniRule"/>
</dbReference>
<evidence type="ECO:0000256" key="9">
    <source>
        <dbReference type="ARBA" id="ARBA00023229"/>
    </source>
</evidence>
<dbReference type="InterPro" id="IPR005475">
    <property type="entry name" value="Transketolase-like_Pyr-bd"/>
</dbReference>
<evidence type="ECO:0000256" key="1">
    <source>
        <dbReference type="ARBA" id="ARBA00004980"/>
    </source>
</evidence>
<dbReference type="Pfam" id="PF02779">
    <property type="entry name" value="Transket_pyr"/>
    <property type="match status" value="1"/>
</dbReference>
<feature type="compositionally biased region" description="Basic and acidic residues" evidence="11">
    <location>
        <begin position="252"/>
        <end position="268"/>
    </location>
</feature>
<gene>
    <name evidence="10" type="primary">dxs</name>
    <name evidence="13" type="ORF">B446_29710</name>
</gene>
<dbReference type="UniPathway" id="UPA00064">
    <property type="reaction ID" value="UER00091"/>
</dbReference>
<evidence type="ECO:0000256" key="3">
    <source>
        <dbReference type="ARBA" id="ARBA00011738"/>
    </source>
</evidence>
<dbReference type="SUPFAM" id="SSF52518">
    <property type="entry name" value="Thiamin diphosphate-binding fold (THDP-binding)"/>
    <property type="match status" value="1"/>
</dbReference>
<feature type="domain" description="Transketolase-like pyrimidine-binding" evidence="12">
    <location>
        <begin position="284"/>
        <end position="448"/>
    </location>
</feature>
<comment type="function">
    <text evidence="10">Catalyzes the acyloin condensation reaction between C atoms 2 and 3 of pyruvate and glyceraldehyde 3-phosphate to yield 1-deoxy-D-xylulose-5-phosphate (DXP).</text>
</comment>
<dbReference type="PANTHER" id="PTHR43322:SF5">
    <property type="entry name" value="1-DEOXY-D-XYLULOSE-5-PHOSPHATE SYNTHASE, CHLOROPLASTIC"/>
    <property type="match status" value="1"/>
</dbReference>
<feature type="region of interest" description="Disordered" evidence="11">
    <location>
        <begin position="1"/>
        <end position="20"/>
    </location>
</feature>
<evidence type="ECO:0000256" key="7">
    <source>
        <dbReference type="ARBA" id="ARBA00022977"/>
    </source>
</evidence>
<feature type="binding site" evidence="10">
    <location>
        <begin position="121"/>
        <end position="123"/>
    </location>
    <ligand>
        <name>thiamine diphosphate</name>
        <dbReference type="ChEBI" id="CHEBI:58937"/>
    </ligand>
</feature>
<evidence type="ECO:0000256" key="2">
    <source>
        <dbReference type="ARBA" id="ARBA00011081"/>
    </source>
</evidence>
<reference evidence="14" key="1">
    <citation type="submission" date="2012-10" db="EMBL/GenBank/DDBJ databases">
        <title>The complete genome sequence of Streptomyces collinus Tu 365.</title>
        <authorList>
            <person name="Ruckert C."/>
            <person name="Szczepanowski R."/>
            <person name="Goesmann A."/>
            <person name="Pross E.K."/>
            <person name="Musiol E.M."/>
            <person name="Blin K."/>
            <person name="Wohlleben W."/>
            <person name="Puhler A."/>
            <person name="Weber T."/>
            <person name="Kalinowski J."/>
        </authorList>
    </citation>
    <scope>NUCLEOTIDE SEQUENCE [LARGE SCALE GENOMIC DNA]</scope>
    <source>
        <strain evidence="14">DSM 40733 / Tue 365</strain>
    </source>
</reference>
<keyword evidence="9 10" id="KW-0414">Isoprene biosynthesis</keyword>
<dbReference type="GO" id="GO:0019288">
    <property type="term" value="P:isopentenyl diphosphate biosynthetic process, methylerythritol 4-phosphate pathway"/>
    <property type="evidence" value="ECO:0007669"/>
    <property type="project" value="TreeGrafter"/>
</dbReference>
<dbReference type="PROSITE" id="PS00801">
    <property type="entry name" value="TRANSKETOLASE_1"/>
    <property type="match status" value="1"/>
</dbReference>
<evidence type="ECO:0000259" key="12">
    <source>
        <dbReference type="SMART" id="SM00861"/>
    </source>
</evidence>
<comment type="cofactor">
    <cofactor evidence="10">
        <name>Mg(2+)</name>
        <dbReference type="ChEBI" id="CHEBI:18420"/>
    </cofactor>
    <text evidence="10">Binds 1 Mg(2+) ion per subunit.</text>
</comment>
<dbReference type="CDD" id="cd02007">
    <property type="entry name" value="TPP_DXS"/>
    <property type="match status" value="1"/>
</dbReference>
<comment type="catalytic activity">
    <reaction evidence="10">
        <text>D-glyceraldehyde 3-phosphate + pyruvate + H(+) = 1-deoxy-D-xylulose 5-phosphate + CO2</text>
        <dbReference type="Rhea" id="RHEA:12605"/>
        <dbReference type="ChEBI" id="CHEBI:15361"/>
        <dbReference type="ChEBI" id="CHEBI:15378"/>
        <dbReference type="ChEBI" id="CHEBI:16526"/>
        <dbReference type="ChEBI" id="CHEBI:57792"/>
        <dbReference type="ChEBI" id="CHEBI:59776"/>
        <dbReference type="EC" id="2.2.1.7"/>
    </reaction>
</comment>
<accession>S5UZI2</accession>
<keyword evidence="8 10" id="KW-0786">Thiamine pyrophosphate</keyword>
<comment type="similarity">
    <text evidence="2 10">Belongs to the transketolase family. DXPS subfamily.</text>
</comment>
<dbReference type="InterPro" id="IPR029061">
    <property type="entry name" value="THDP-binding"/>
</dbReference>
<evidence type="ECO:0000256" key="5">
    <source>
        <dbReference type="ARBA" id="ARBA00022723"/>
    </source>
</evidence>
<dbReference type="STRING" id="1214242.B446_29710"/>
<dbReference type="HAMAP" id="MF_00315">
    <property type="entry name" value="DXP_synth"/>
    <property type="match status" value="1"/>
</dbReference>
<comment type="cofactor">
    <cofactor evidence="10">
        <name>thiamine diphosphate</name>
        <dbReference type="ChEBI" id="CHEBI:58937"/>
    </cofactor>
    <text evidence="10">Binds 1 thiamine pyrophosphate per subunit.</text>
</comment>
<dbReference type="FunFam" id="3.40.50.970:FF:000010">
    <property type="entry name" value="1-deoxy-D-xylulose-5-phosphate synthase"/>
    <property type="match status" value="1"/>
</dbReference>
<dbReference type="PROSITE" id="PS00802">
    <property type="entry name" value="TRANSKETOLASE_2"/>
    <property type="match status" value="1"/>
</dbReference>
<dbReference type="Gene3D" id="3.40.50.920">
    <property type="match status" value="1"/>
</dbReference>
<dbReference type="FunFam" id="3.40.50.970:FF:000005">
    <property type="entry name" value="1-deoxy-D-xylulose-5-phosphate synthase"/>
    <property type="match status" value="1"/>
</dbReference>
<evidence type="ECO:0000256" key="11">
    <source>
        <dbReference type="SAM" id="MobiDB-lite"/>
    </source>
</evidence>
<feature type="binding site" evidence="10">
    <location>
        <position position="335"/>
    </location>
    <ligand>
        <name>thiamine diphosphate</name>
        <dbReference type="ChEBI" id="CHEBI:58937"/>
    </ligand>
</feature>
<feature type="binding site" evidence="10">
    <location>
        <position position="80"/>
    </location>
    <ligand>
        <name>thiamine diphosphate</name>
        <dbReference type="ChEBI" id="CHEBI:58937"/>
    </ligand>
</feature>
<keyword evidence="4 10" id="KW-0808">Transferase</keyword>
<protein>
    <recommendedName>
        <fullName evidence="10">1-deoxy-D-xylulose-5-phosphate synthase</fullName>
        <ecNumber evidence="10">2.2.1.7</ecNumber>
    </recommendedName>
    <alternativeName>
        <fullName evidence="10">1-deoxyxylulose-5-phosphate synthase</fullName>
        <shortName evidence="10">DXP synthase</shortName>
        <shortName evidence="10">DXPS</shortName>
    </alternativeName>
</protein>
<comment type="pathway">
    <text evidence="1 10">Metabolic intermediate biosynthesis; 1-deoxy-D-xylulose 5-phosphate biosynthesis; 1-deoxy-D-xylulose 5-phosphate from D-glyceraldehyde 3-phosphate and pyruvate: step 1/1.</text>
</comment>
<feature type="binding site" evidence="10">
    <location>
        <position position="256"/>
    </location>
    <ligand>
        <name>thiamine diphosphate</name>
        <dbReference type="ChEBI" id="CHEBI:58937"/>
    </ligand>
</feature>
<dbReference type="PATRIC" id="fig|1214242.5.peg.6086"/>
<keyword evidence="14" id="KW-1185">Reference proteome</keyword>
<dbReference type="Pfam" id="PF13292">
    <property type="entry name" value="DXP_synthase_N"/>
    <property type="match status" value="2"/>
</dbReference>
<dbReference type="SMART" id="SM00861">
    <property type="entry name" value="Transket_pyr"/>
    <property type="match status" value="1"/>
</dbReference>
<dbReference type="InterPro" id="IPR005477">
    <property type="entry name" value="Dxylulose-5-P_synthase"/>
</dbReference>
<evidence type="ECO:0000256" key="4">
    <source>
        <dbReference type="ARBA" id="ARBA00022679"/>
    </source>
</evidence>
<dbReference type="NCBIfam" id="NF003933">
    <property type="entry name" value="PRK05444.2-2"/>
    <property type="match status" value="1"/>
</dbReference>
<dbReference type="GO" id="GO:0009228">
    <property type="term" value="P:thiamine biosynthetic process"/>
    <property type="evidence" value="ECO:0007669"/>
    <property type="project" value="UniProtKB-UniRule"/>
</dbReference>
<dbReference type="PANTHER" id="PTHR43322">
    <property type="entry name" value="1-D-DEOXYXYLULOSE 5-PHOSPHATE SYNTHASE-RELATED"/>
    <property type="match status" value="1"/>
</dbReference>
<name>S5UZI2_STRC3</name>
<keyword evidence="6 10" id="KW-0460">Magnesium</keyword>
<dbReference type="AlphaFoldDB" id="S5UZI2"/>
<dbReference type="EC" id="2.2.1.7" evidence="10"/>
<keyword evidence="7 10" id="KW-0784">Thiamine biosynthesis</keyword>
<dbReference type="GO" id="GO:0000287">
    <property type="term" value="F:magnesium ion binding"/>
    <property type="evidence" value="ECO:0007669"/>
    <property type="project" value="UniProtKB-UniRule"/>
</dbReference>
<dbReference type="InterPro" id="IPR020826">
    <property type="entry name" value="Transketolase_BS"/>
</dbReference>
<dbReference type="HOGENOM" id="CLU_009227_1_4_11"/>
<feature type="compositionally biased region" description="Basic and acidic residues" evidence="11">
    <location>
        <begin position="10"/>
        <end position="20"/>
    </location>
</feature>
<proteinExistence type="inferred from homology"/>
<reference evidence="13 14" key="2">
    <citation type="journal article" date="2013" name="J. Biotechnol.">
        <title>Complete genome sequence of the kirromycin producer Streptomyces collinus Tu 365 consisting of a linear chromosome and two linear plasmids.</title>
        <authorList>
            <person name="Ruckert C."/>
            <person name="Szczepanowski R."/>
            <person name="Albersmeier A."/>
            <person name="Goesmann A."/>
            <person name="Iftime D."/>
            <person name="Musiol E.M."/>
            <person name="Blin K."/>
            <person name="Wohlleben W."/>
            <person name="Puhler A."/>
            <person name="Kalinowski J."/>
            <person name="Weber T."/>
        </authorList>
    </citation>
    <scope>NUCLEOTIDE SEQUENCE [LARGE SCALE GENOMIC DNA]</scope>
    <source>
        <strain evidence="14">DSM 40733 / Tue 365</strain>
    </source>
</reference>
<sequence length="614" mass="64042">MKQTPLADPRPADIKGPEDLRAMSPGEVRRLVPEIRRLLVDTVTRTGGHLGPNLGVVELSVALHRVFESPRDAILWDTGHQSYVHKILTGRAGDLGTLRRRGGLSGYPSRAESPHDVIENSHASTVLSWAAGLARAHGLRGERDRAVVAVIGDGALTGGMAWEALNNIAAAPGRPVIVVLNDNTRSYGPTAGGIAEHLAALRTGTARDHLFESLGLARLGPVDGHDITALETALRHARDLGRSVVVHCVTEKGRGHAPAEQDEADRQHAVRPLAPGRPGGDGSPSWTAVFGRELARLGAERPDLVAVTAAMLHPTGLTEFAGRHPDRTLDVGIAEQHAVTTAAGLALGGMHPVVAIYATFLNRAYDQLLLDAALHRAPLTLVLDRAGVTGDDGPSHNGMWDLSLLNTVPGLRVAAPRDAATLRRALREAVAVHDGPTAVRFPKGTTGPDIPAVDTVRGVDVLRRGELADLLLVSVGAMGGTCLEIASLLALDGVGVTVVDPRWIKPVPQALVELSLGHRLVATVEDNGRAGGAGAAVAQALGDAGAPAPVRTFGLPQRFLDHGSRAEILESAGLTAPRIADTLAAALLYSRAAAAPAPLPVPRPPVPGSAVPPH</sequence>
<feature type="binding site" evidence="10">
    <location>
        <position position="153"/>
    </location>
    <ligand>
        <name>Mg(2+)</name>
        <dbReference type="ChEBI" id="CHEBI:18420"/>
    </ligand>
</feature>
<evidence type="ECO:0000256" key="10">
    <source>
        <dbReference type="HAMAP-Rule" id="MF_00315"/>
    </source>
</evidence>
<comment type="subunit">
    <text evidence="3 10">Homodimer.</text>
</comment>
<dbReference type="Gene3D" id="3.40.50.970">
    <property type="match status" value="2"/>
</dbReference>